<keyword evidence="1" id="KW-0812">Transmembrane</keyword>
<dbReference type="Proteomes" id="UP000176634">
    <property type="component" value="Unassembled WGS sequence"/>
</dbReference>
<organism evidence="2 3">
    <name type="scientific">Candidatus Magasanikbacteria bacterium RIFOXYD1_FULL_40_23</name>
    <dbReference type="NCBI Taxonomy" id="1798705"/>
    <lineage>
        <taxon>Bacteria</taxon>
        <taxon>Candidatus Magasanikiibacteriota</taxon>
    </lineage>
</organism>
<dbReference type="EMBL" id="MFRA01000005">
    <property type="protein sequence ID" value="OGH92839.1"/>
    <property type="molecule type" value="Genomic_DNA"/>
</dbReference>
<feature type="transmembrane region" description="Helical" evidence="1">
    <location>
        <begin position="51"/>
        <end position="67"/>
    </location>
</feature>
<keyword evidence="1" id="KW-0472">Membrane</keyword>
<evidence type="ECO:0000313" key="2">
    <source>
        <dbReference type="EMBL" id="OGH92839.1"/>
    </source>
</evidence>
<evidence type="ECO:0000313" key="3">
    <source>
        <dbReference type="Proteomes" id="UP000176634"/>
    </source>
</evidence>
<name>A0A1F6P9J2_9BACT</name>
<sequence>MGKPPLEFTPFHEPIEKKIARWWAGTKRLVGTSAVGGVVAVLAPIPGPHTVVMLGGMVVGAAVAVVTRKKRVPIVKK</sequence>
<evidence type="ECO:0000256" key="1">
    <source>
        <dbReference type="SAM" id="Phobius"/>
    </source>
</evidence>
<accession>A0A1F6P9J2</accession>
<comment type="caution">
    <text evidence="2">The sequence shown here is derived from an EMBL/GenBank/DDBJ whole genome shotgun (WGS) entry which is preliminary data.</text>
</comment>
<proteinExistence type="predicted"/>
<reference evidence="2 3" key="1">
    <citation type="journal article" date="2016" name="Nat. Commun.">
        <title>Thousands of microbial genomes shed light on interconnected biogeochemical processes in an aquifer system.</title>
        <authorList>
            <person name="Anantharaman K."/>
            <person name="Brown C.T."/>
            <person name="Hug L.A."/>
            <person name="Sharon I."/>
            <person name="Castelle C.J."/>
            <person name="Probst A.J."/>
            <person name="Thomas B.C."/>
            <person name="Singh A."/>
            <person name="Wilkins M.J."/>
            <person name="Karaoz U."/>
            <person name="Brodie E.L."/>
            <person name="Williams K.H."/>
            <person name="Hubbard S.S."/>
            <person name="Banfield J.F."/>
        </authorList>
    </citation>
    <scope>NUCLEOTIDE SEQUENCE [LARGE SCALE GENOMIC DNA]</scope>
</reference>
<gene>
    <name evidence="2" type="ORF">A2563_04200</name>
</gene>
<dbReference type="AlphaFoldDB" id="A0A1F6P9J2"/>
<keyword evidence="1" id="KW-1133">Transmembrane helix</keyword>
<protein>
    <submittedName>
        <fullName evidence="2">Uncharacterized protein</fullName>
    </submittedName>
</protein>